<gene>
    <name evidence="10" type="ORF">OnM2_025037</name>
</gene>
<dbReference type="GO" id="GO:0034551">
    <property type="term" value="P:mitochondrial respiratory chain complex III assembly"/>
    <property type="evidence" value="ECO:0007669"/>
    <property type="project" value="InterPro"/>
</dbReference>
<dbReference type="OrthoDB" id="529194at2759"/>
<keyword evidence="11" id="KW-1185">Reference proteome</keyword>
<dbReference type="CDD" id="cd20267">
    <property type="entry name" value="Complex1_LYR_LYRM7"/>
    <property type="match status" value="1"/>
</dbReference>
<accession>A0A420I1G9</accession>
<evidence type="ECO:0000313" key="10">
    <source>
        <dbReference type="EMBL" id="RKF63528.1"/>
    </source>
</evidence>
<comment type="similarity">
    <text evidence="2">Belongs to the complex I LYR family. MZM1 subfamily.</text>
</comment>
<comment type="subcellular location">
    <subcellularLocation>
        <location evidence="1">Mitochondrion matrix</location>
    </subcellularLocation>
</comment>
<dbReference type="PANTHER" id="PTHR46749:SF1">
    <property type="entry name" value="COMPLEX III ASSEMBLY FACTOR LYRM7"/>
    <property type="match status" value="1"/>
</dbReference>
<name>A0A420I1G9_9PEZI</name>
<keyword evidence="7" id="KW-0143">Chaperone</keyword>
<feature type="region of interest" description="Disordered" evidence="9">
    <location>
        <begin position="94"/>
        <end position="118"/>
    </location>
</feature>
<dbReference type="GO" id="GO:0005759">
    <property type="term" value="C:mitochondrial matrix"/>
    <property type="evidence" value="ECO:0007669"/>
    <property type="project" value="UniProtKB-SubCell"/>
</dbReference>
<protein>
    <recommendedName>
        <fullName evidence="4">Mitochondrial zinc maintenance protein 1, mitochondrial</fullName>
    </recommendedName>
</protein>
<organism evidence="10 11">
    <name type="scientific">Erysiphe neolycopersici</name>
    <dbReference type="NCBI Taxonomy" id="212602"/>
    <lineage>
        <taxon>Eukaryota</taxon>
        <taxon>Fungi</taxon>
        <taxon>Dikarya</taxon>
        <taxon>Ascomycota</taxon>
        <taxon>Pezizomycotina</taxon>
        <taxon>Leotiomycetes</taxon>
        <taxon>Erysiphales</taxon>
        <taxon>Erysiphaceae</taxon>
        <taxon>Erysiphe</taxon>
    </lineage>
</organism>
<evidence type="ECO:0000256" key="6">
    <source>
        <dbReference type="ARBA" id="ARBA00023128"/>
    </source>
</evidence>
<evidence type="ECO:0000256" key="5">
    <source>
        <dbReference type="ARBA" id="ARBA00022946"/>
    </source>
</evidence>
<dbReference type="PANTHER" id="PTHR46749">
    <property type="entry name" value="COMPLEX III ASSEMBLY FACTOR LYRM7"/>
    <property type="match status" value="1"/>
</dbReference>
<dbReference type="Proteomes" id="UP000286134">
    <property type="component" value="Unassembled WGS sequence"/>
</dbReference>
<dbReference type="InterPro" id="IPR045298">
    <property type="entry name" value="Complex1_LYR_LYRM7"/>
</dbReference>
<dbReference type="AlphaFoldDB" id="A0A420I1G9"/>
<dbReference type="EMBL" id="MCFK01002503">
    <property type="protein sequence ID" value="RKF63528.1"/>
    <property type="molecule type" value="Genomic_DNA"/>
</dbReference>
<evidence type="ECO:0000256" key="7">
    <source>
        <dbReference type="ARBA" id="ARBA00023186"/>
    </source>
</evidence>
<evidence type="ECO:0000256" key="2">
    <source>
        <dbReference type="ARBA" id="ARBA00009949"/>
    </source>
</evidence>
<evidence type="ECO:0000313" key="11">
    <source>
        <dbReference type="Proteomes" id="UP000286134"/>
    </source>
</evidence>
<reference evidence="10 11" key="1">
    <citation type="journal article" date="2018" name="BMC Genomics">
        <title>Comparative genome analyses reveal sequence features reflecting distinct modes of host-adaptation between dicot and monocot powdery mildew.</title>
        <authorList>
            <person name="Wu Y."/>
            <person name="Ma X."/>
            <person name="Pan Z."/>
            <person name="Kale S.D."/>
            <person name="Song Y."/>
            <person name="King H."/>
            <person name="Zhang Q."/>
            <person name="Presley C."/>
            <person name="Deng X."/>
            <person name="Wei C.I."/>
            <person name="Xiao S."/>
        </authorList>
    </citation>
    <scope>NUCLEOTIDE SEQUENCE [LARGE SCALE GENOMIC DNA]</scope>
    <source>
        <strain evidence="10">UMSG2</strain>
    </source>
</reference>
<evidence type="ECO:0000256" key="1">
    <source>
        <dbReference type="ARBA" id="ARBA00004305"/>
    </source>
</evidence>
<proteinExistence type="inferred from homology"/>
<comment type="caution">
    <text evidence="10">The sequence shown here is derived from an EMBL/GenBank/DDBJ whole genome shotgun (WGS) entry which is preliminary data.</text>
</comment>
<evidence type="ECO:0000256" key="9">
    <source>
        <dbReference type="SAM" id="MobiDB-lite"/>
    </source>
</evidence>
<evidence type="ECO:0000256" key="3">
    <source>
        <dbReference type="ARBA" id="ARBA00011589"/>
    </source>
</evidence>
<keyword evidence="5" id="KW-0809">Transit peptide</keyword>
<feature type="compositionally biased region" description="Polar residues" evidence="9">
    <location>
        <begin position="109"/>
        <end position="118"/>
    </location>
</feature>
<keyword evidence="6" id="KW-0496">Mitochondrion</keyword>
<dbReference type="InterPro" id="IPR050435">
    <property type="entry name" value="MZM1/LYRM7"/>
</dbReference>
<comment type="subunit">
    <text evidence="3">Interacts with RIP1.</text>
</comment>
<evidence type="ECO:0000256" key="8">
    <source>
        <dbReference type="ARBA" id="ARBA00025268"/>
    </source>
</evidence>
<comment type="function">
    <text evidence="8">Assembly factor required for Rieske Fe-S protein RIP1 incorporation into the cytochrome b-c1 (CIII) complex. Functions as a chaperone, binding to this subunit within the mitochondrial matrix and stabilizing it prior to its translocation and insertion into the late CIII dimeric intermediate within the mitochondrial inner membrane. Modulates the mitochondrial matrix zinc pool.</text>
</comment>
<sequence>MALAAYRHLLRSTRIAFQGDLPVLRASRLQARASFDENISLLPSSTECRDAIVYALDVSRVLRENVVQGRKIDTDSDKENAQYKLRIHEYTERGDNDSIKTSGKKKQGRSINNQSCCS</sequence>
<dbReference type="GO" id="GO:0044183">
    <property type="term" value="F:protein folding chaperone"/>
    <property type="evidence" value="ECO:0007669"/>
    <property type="project" value="TreeGrafter"/>
</dbReference>
<evidence type="ECO:0000256" key="4">
    <source>
        <dbReference type="ARBA" id="ARBA00015108"/>
    </source>
</evidence>
<dbReference type="STRING" id="212602.A0A420I1G9"/>